<dbReference type="Proteomes" id="UP000315730">
    <property type="component" value="Unassembled WGS sequence"/>
</dbReference>
<feature type="transmembrane region" description="Helical" evidence="6">
    <location>
        <begin position="12"/>
        <end position="32"/>
    </location>
</feature>
<feature type="transmembrane region" description="Helical" evidence="6">
    <location>
        <begin position="162"/>
        <end position="181"/>
    </location>
</feature>
<proteinExistence type="predicted"/>
<feature type="region of interest" description="Disordered" evidence="5">
    <location>
        <begin position="190"/>
        <end position="219"/>
    </location>
</feature>
<feature type="transmembrane region" description="Helical" evidence="6">
    <location>
        <begin position="137"/>
        <end position="156"/>
    </location>
</feature>
<evidence type="ECO:0000256" key="5">
    <source>
        <dbReference type="SAM" id="MobiDB-lite"/>
    </source>
</evidence>
<dbReference type="AlphaFoldDB" id="A0A4Y4D3Y7"/>
<dbReference type="GO" id="GO:0005886">
    <property type="term" value="C:plasma membrane"/>
    <property type="evidence" value="ECO:0007669"/>
    <property type="project" value="UniProtKB-SubCell"/>
</dbReference>
<dbReference type="InterPro" id="IPR051788">
    <property type="entry name" value="MFS_Transporter"/>
</dbReference>
<reference evidence="8 9" key="1">
    <citation type="submission" date="2019-06" db="EMBL/GenBank/DDBJ databases">
        <title>Whole genome shotgun sequence of Kocuria varians NBRC 15358.</title>
        <authorList>
            <person name="Hosoyama A."/>
            <person name="Uohara A."/>
            <person name="Ohji S."/>
            <person name="Ichikawa N."/>
        </authorList>
    </citation>
    <scope>NUCLEOTIDE SEQUENCE [LARGE SCALE GENOMIC DNA]</scope>
    <source>
        <strain evidence="8 9">NBRC 15358</strain>
    </source>
</reference>
<dbReference type="InterPro" id="IPR020846">
    <property type="entry name" value="MFS_dom"/>
</dbReference>
<keyword evidence="9" id="KW-1185">Reference proteome</keyword>
<keyword evidence="3 6" id="KW-1133">Transmembrane helix</keyword>
<feature type="transmembrane region" description="Helical" evidence="6">
    <location>
        <begin position="74"/>
        <end position="92"/>
    </location>
</feature>
<evidence type="ECO:0000256" key="2">
    <source>
        <dbReference type="ARBA" id="ARBA00022692"/>
    </source>
</evidence>
<dbReference type="PROSITE" id="PS50850">
    <property type="entry name" value="MFS"/>
    <property type="match status" value="1"/>
</dbReference>
<dbReference type="GO" id="GO:0022857">
    <property type="term" value="F:transmembrane transporter activity"/>
    <property type="evidence" value="ECO:0007669"/>
    <property type="project" value="InterPro"/>
</dbReference>
<protein>
    <recommendedName>
        <fullName evidence="7">Major facilitator superfamily (MFS) profile domain-containing protein</fullName>
    </recommendedName>
</protein>
<organism evidence="8 9">
    <name type="scientific">Kocuria varians</name>
    <name type="common">Micrococcus varians</name>
    <dbReference type="NCBI Taxonomy" id="1272"/>
    <lineage>
        <taxon>Bacteria</taxon>
        <taxon>Bacillati</taxon>
        <taxon>Actinomycetota</taxon>
        <taxon>Actinomycetes</taxon>
        <taxon>Micrococcales</taxon>
        <taxon>Micrococcaceae</taxon>
        <taxon>Kocuria</taxon>
    </lineage>
</organism>
<comment type="caution">
    <text evidence="8">The sequence shown here is derived from an EMBL/GenBank/DDBJ whole genome shotgun (WGS) entry which is preliminary data.</text>
</comment>
<keyword evidence="4 6" id="KW-0472">Membrane</keyword>
<dbReference type="InterPro" id="IPR036259">
    <property type="entry name" value="MFS_trans_sf"/>
</dbReference>
<evidence type="ECO:0000256" key="1">
    <source>
        <dbReference type="ARBA" id="ARBA00004651"/>
    </source>
</evidence>
<dbReference type="PANTHER" id="PTHR23514">
    <property type="entry name" value="BYPASS OF STOP CODON PROTEIN 6"/>
    <property type="match status" value="1"/>
</dbReference>
<dbReference type="Pfam" id="PF07690">
    <property type="entry name" value="MFS_1"/>
    <property type="match status" value="1"/>
</dbReference>
<feature type="transmembrane region" description="Helical" evidence="6">
    <location>
        <begin position="98"/>
        <end position="116"/>
    </location>
</feature>
<sequence length="219" mass="22380">MTSTLRAARWATLVYFILCGTLVGTWLVRIPVIEERAGIGHSTLGTLLVLLGVGAFLGMQVAGRLSDRLGVHRVVPVSAVLASLTVVLPGLAGNLWTLAAALVVFGFCHGCLDASMNAHAVHVEEGYGRPVMSSFHAMFSIGGVIAALAGAALAFVGPAAGMGVVGVVSAVVAVVSARWLLRVDLAPLPRHSTPTTPRPPPRAAAPPGASGSSPPWPCS</sequence>
<evidence type="ECO:0000256" key="6">
    <source>
        <dbReference type="SAM" id="Phobius"/>
    </source>
</evidence>
<dbReference type="Gene3D" id="1.20.1250.20">
    <property type="entry name" value="MFS general substrate transporter like domains"/>
    <property type="match status" value="1"/>
</dbReference>
<feature type="transmembrane region" description="Helical" evidence="6">
    <location>
        <begin position="44"/>
        <end position="62"/>
    </location>
</feature>
<dbReference type="EMBL" id="BJNW01000019">
    <property type="protein sequence ID" value="GEC99891.1"/>
    <property type="molecule type" value="Genomic_DNA"/>
</dbReference>
<dbReference type="PANTHER" id="PTHR23514:SF13">
    <property type="entry name" value="INNER MEMBRANE PROTEIN YBJJ"/>
    <property type="match status" value="1"/>
</dbReference>
<comment type="subcellular location">
    <subcellularLocation>
        <location evidence="1">Cell membrane</location>
        <topology evidence="1">Multi-pass membrane protein</topology>
    </subcellularLocation>
</comment>
<evidence type="ECO:0000259" key="7">
    <source>
        <dbReference type="PROSITE" id="PS50850"/>
    </source>
</evidence>
<gene>
    <name evidence="8" type="ORF">KVA01_20460</name>
</gene>
<accession>A0A4Y4D3Y7</accession>
<evidence type="ECO:0000313" key="9">
    <source>
        <dbReference type="Proteomes" id="UP000315730"/>
    </source>
</evidence>
<dbReference type="InterPro" id="IPR011701">
    <property type="entry name" value="MFS"/>
</dbReference>
<name>A0A4Y4D3Y7_KOCVA</name>
<keyword evidence="2 6" id="KW-0812">Transmembrane</keyword>
<feature type="domain" description="Major facilitator superfamily (MFS) profile" evidence="7">
    <location>
        <begin position="4"/>
        <end position="219"/>
    </location>
</feature>
<evidence type="ECO:0000256" key="3">
    <source>
        <dbReference type="ARBA" id="ARBA00022989"/>
    </source>
</evidence>
<evidence type="ECO:0000313" key="8">
    <source>
        <dbReference type="EMBL" id="GEC99891.1"/>
    </source>
</evidence>
<evidence type="ECO:0000256" key="4">
    <source>
        <dbReference type="ARBA" id="ARBA00023136"/>
    </source>
</evidence>
<dbReference type="SUPFAM" id="SSF103473">
    <property type="entry name" value="MFS general substrate transporter"/>
    <property type="match status" value="1"/>
</dbReference>